<dbReference type="Gene3D" id="3.30.40.10">
    <property type="entry name" value="Zinc/RING finger domain, C3HC4 (zinc finger)"/>
    <property type="match status" value="1"/>
</dbReference>
<proteinExistence type="inferred from homology"/>
<dbReference type="AlphaFoldDB" id="A0A8I3PU57"/>
<dbReference type="GeneTree" id="ENSGT00940000155821"/>
<dbReference type="GO" id="GO:0032874">
    <property type="term" value="P:positive regulation of stress-activated MAPK cascade"/>
    <property type="evidence" value="ECO:0007669"/>
    <property type="project" value="Ensembl"/>
</dbReference>
<keyword evidence="9" id="KW-0479">Metal-binding</keyword>
<dbReference type="GO" id="GO:0031625">
    <property type="term" value="F:ubiquitin protein ligase binding"/>
    <property type="evidence" value="ECO:0007669"/>
    <property type="project" value="Ensembl"/>
</dbReference>
<evidence type="ECO:0000256" key="13">
    <source>
        <dbReference type="ARBA" id="ARBA00022833"/>
    </source>
</evidence>
<dbReference type="Gene3D" id="2.60.40.10">
    <property type="entry name" value="Immunoglobulins"/>
    <property type="match status" value="1"/>
</dbReference>
<keyword evidence="8" id="KW-0493">Microtubule</keyword>
<dbReference type="SMART" id="SM00060">
    <property type="entry name" value="FN3"/>
    <property type="match status" value="1"/>
</dbReference>
<evidence type="ECO:0000256" key="16">
    <source>
        <dbReference type="PROSITE-ProRule" id="PRU00024"/>
    </source>
</evidence>
<dbReference type="GO" id="GO:0042803">
    <property type="term" value="F:protein homodimerization activity"/>
    <property type="evidence" value="ECO:0007669"/>
    <property type="project" value="Ensembl"/>
</dbReference>
<dbReference type="GO" id="GO:0005881">
    <property type="term" value="C:cytoplasmic microtubule"/>
    <property type="evidence" value="ECO:0007669"/>
    <property type="project" value="Ensembl"/>
</dbReference>
<dbReference type="GO" id="GO:0008270">
    <property type="term" value="F:zinc ion binding"/>
    <property type="evidence" value="ECO:0007669"/>
    <property type="project" value="UniProtKB-KW"/>
</dbReference>
<evidence type="ECO:0000256" key="10">
    <source>
        <dbReference type="ARBA" id="ARBA00022737"/>
    </source>
</evidence>
<dbReference type="Pfam" id="PF00643">
    <property type="entry name" value="zf-B_box"/>
    <property type="match status" value="1"/>
</dbReference>
<dbReference type="FunCoup" id="A0A8I3PU57">
    <property type="interactions" value="2"/>
</dbReference>
<organism evidence="21 22">
    <name type="scientific">Canis lupus familiaris</name>
    <name type="common">Dog</name>
    <name type="synonym">Canis familiaris</name>
    <dbReference type="NCBI Taxonomy" id="9615"/>
    <lineage>
        <taxon>Eukaryota</taxon>
        <taxon>Metazoa</taxon>
        <taxon>Chordata</taxon>
        <taxon>Craniata</taxon>
        <taxon>Vertebrata</taxon>
        <taxon>Euteleostomi</taxon>
        <taxon>Mammalia</taxon>
        <taxon>Eutheria</taxon>
        <taxon>Laurasiatheria</taxon>
        <taxon>Carnivora</taxon>
        <taxon>Caniformia</taxon>
        <taxon>Canidae</taxon>
        <taxon>Canis</taxon>
    </lineage>
</organism>
<keyword evidence="13" id="KW-0862">Zinc</keyword>
<evidence type="ECO:0000256" key="15">
    <source>
        <dbReference type="ARBA" id="ARBA00023212"/>
    </source>
</evidence>
<evidence type="ECO:0000259" key="17">
    <source>
        <dbReference type="PROSITE" id="PS50089"/>
    </source>
</evidence>
<dbReference type="GO" id="GO:0005794">
    <property type="term" value="C:Golgi apparatus"/>
    <property type="evidence" value="ECO:0007669"/>
    <property type="project" value="Ensembl"/>
</dbReference>
<evidence type="ECO:0000256" key="11">
    <source>
        <dbReference type="ARBA" id="ARBA00022771"/>
    </source>
</evidence>
<protein>
    <recommendedName>
        <fullName evidence="4">RING-type E3 ubiquitin transferase</fullName>
        <ecNumber evidence="4">2.3.2.27</ecNumber>
    </recommendedName>
</protein>
<evidence type="ECO:0000259" key="19">
    <source>
        <dbReference type="PROSITE" id="PS50853"/>
    </source>
</evidence>
<comment type="subcellular location">
    <subcellularLocation>
        <location evidence="2">Cytoplasm</location>
        <location evidence="2">Cytoskeleton</location>
    </subcellularLocation>
</comment>
<dbReference type="EC" id="2.3.2.27" evidence="4"/>
<dbReference type="InterPro" id="IPR017907">
    <property type="entry name" value="Znf_RING_CS"/>
</dbReference>
<keyword evidence="11 16" id="KW-0863">Zinc-finger</keyword>
<feature type="domain" description="B box-type" evidence="18">
    <location>
        <begin position="170"/>
        <end position="212"/>
    </location>
</feature>
<dbReference type="FunFam" id="3.30.160.60:FF:000334">
    <property type="entry name" value="E3 ubiquitin-protein ligase Midline-1"/>
    <property type="match status" value="1"/>
</dbReference>
<dbReference type="SUPFAM" id="SSF57850">
    <property type="entry name" value="RING/U-box"/>
    <property type="match status" value="1"/>
</dbReference>
<dbReference type="GO" id="GO:0061630">
    <property type="term" value="F:ubiquitin protein ligase activity"/>
    <property type="evidence" value="ECO:0007669"/>
    <property type="project" value="UniProtKB-EC"/>
</dbReference>
<dbReference type="PANTHER" id="PTHR24099">
    <property type="entry name" value="E3 UBIQUITIN-PROTEIN LIGASE TRIM36-RELATED"/>
    <property type="match status" value="1"/>
</dbReference>
<dbReference type="GO" id="GO:0035372">
    <property type="term" value="P:protein localization to microtubule"/>
    <property type="evidence" value="ECO:0007669"/>
    <property type="project" value="Ensembl"/>
</dbReference>
<evidence type="ECO:0000259" key="18">
    <source>
        <dbReference type="PROSITE" id="PS50119"/>
    </source>
</evidence>
<dbReference type="SMART" id="SM00336">
    <property type="entry name" value="BBOX"/>
    <property type="match status" value="2"/>
</dbReference>
<reference evidence="21" key="1">
    <citation type="submission" date="2020-03" db="EMBL/GenBank/DDBJ databases">
        <title>Long-read based genome assembly of a Labrador retriever dog.</title>
        <authorList>
            <person name="Eory L."/>
            <person name="Zhang W."/>
            <person name="Schoenebeck J."/>
        </authorList>
    </citation>
    <scope>NUCLEOTIDE SEQUENCE [LARGE SCALE GENOMIC DNA]</scope>
    <source>
        <strain evidence="21">Labrador retriever</strain>
    </source>
</reference>
<feature type="domain" description="COS" evidence="20">
    <location>
        <begin position="320"/>
        <end position="379"/>
    </location>
</feature>
<comment type="catalytic activity">
    <reaction evidence="1">
        <text>S-ubiquitinyl-[E2 ubiquitin-conjugating enzyme]-L-cysteine + [acceptor protein]-L-lysine = [E2 ubiquitin-conjugating enzyme]-L-cysteine + N(6)-ubiquitinyl-[acceptor protein]-L-lysine.</text>
        <dbReference type="EC" id="2.3.2.27"/>
    </reaction>
</comment>
<dbReference type="PROSITE" id="PS00518">
    <property type="entry name" value="ZF_RING_1"/>
    <property type="match status" value="1"/>
</dbReference>
<keyword evidence="14" id="KW-0175">Coiled coil</keyword>
<feature type="domain" description="RING-type" evidence="17">
    <location>
        <begin position="10"/>
        <end position="60"/>
    </location>
</feature>
<accession>A0A8I3PU57</accession>
<dbReference type="GO" id="GO:0008017">
    <property type="term" value="F:microtubule binding"/>
    <property type="evidence" value="ECO:0007669"/>
    <property type="project" value="Ensembl"/>
</dbReference>
<keyword evidence="6" id="KW-0597">Phosphoprotein</keyword>
<evidence type="ECO:0000259" key="20">
    <source>
        <dbReference type="PROSITE" id="PS51262"/>
    </source>
</evidence>
<evidence type="ECO:0000313" key="21">
    <source>
        <dbReference type="Ensembl" id="ENSCAFP00845036631.1"/>
    </source>
</evidence>
<reference evidence="21" key="3">
    <citation type="submission" date="2025-09" db="UniProtKB">
        <authorList>
            <consortium name="Ensembl"/>
        </authorList>
    </citation>
    <scope>IDENTIFICATION</scope>
    <source>
        <strain evidence="21">Boxer</strain>
    </source>
</reference>
<evidence type="ECO:0000256" key="3">
    <source>
        <dbReference type="ARBA" id="ARBA00008518"/>
    </source>
</evidence>
<reference evidence="21" key="2">
    <citation type="submission" date="2025-08" db="UniProtKB">
        <authorList>
            <consortium name="Ensembl"/>
        </authorList>
    </citation>
    <scope>IDENTIFICATION</scope>
    <source>
        <strain evidence="21">Boxer</strain>
    </source>
</reference>
<evidence type="ECO:0000256" key="14">
    <source>
        <dbReference type="ARBA" id="ARBA00023054"/>
    </source>
</evidence>
<evidence type="ECO:0000256" key="4">
    <source>
        <dbReference type="ARBA" id="ARBA00012483"/>
    </source>
</evidence>
<dbReference type="Pfam" id="PF13445">
    <property type="entry name" value="zf-RING_UBOX"/>
    <property type="match status" value="1"/>
</dbReference>
<evidence type="ECO:0000256" key="1">
    <source>
        <dbReference type="ARBA" id="ARBA00000900"/>
    </source>
</evidence>
<dbReference type="Gene3D" id="4.10.830.40">
    <property type="match status" value="1"/>
</dbReference>
<evidence type="ECO:0000256" key="7">
    <source>
        <dbReference type="ARBA" id="ARBA00022679"/>
    </source>
</evidence>
<dbReference type="FunFam" id="2.60.40.10:FF:000153">
    <property type="entry name" value="Probable E3 ubiquitin-protein ligase MID2"/>
    <property type="match status" value="1"/>
</dbReference>
<dbReference type="Proteomes" id="UP000805418">
    <property type="component" value="Chromosome X"/>
</dbReference>
<dbReference type="SMART" id="SM00184">
    <property type="entry name" value="RING"/>
    <property type="match status" value="1"/>
</dbReference>
<dbReference type="InterPro" id="IPR013783">
    <property type="entry name" value="Ig-like_fold"/>
</dbReference>
<dbReference type="InterPro" id="IPR017903">
    <property type="entry name" value="COS_domain"/>
</dbReference>
<dbReference type="GO" id="GO:0005829">
    <property type="term" value="C:cytosol"/>
    <property type="evidence" value="ECO:0007669"/>
    <property type="project" value="Ensembl"/>
</dbReference>
<dbReference type="InterPro" id="IPR003649">
    <property type="entry name" value="Bbox_C"/>
</dbReference>
<dbReference type="SUPFAM" id="SSF57845">
    <property type="entry name" value="B-box zinc-binding domain"/>
    <property type="match status" value="1"/>
</dbReference>
<dbReference type="Pfam" id="PF22586">
    <property type="entry name" value="ANCHR-like_BBOX"/>
    <property type="match status" value="1"/>
</dbReference>
<dbReference type="PROSITE" id="PS50119">
    <property type="entry name" value="ZF_BBOX"/>
    <property type="match status" value="1"/>
</dbReference>
<dbReference type="OrthoDB" id="9049620at2759"/>
<name>A0A8I3PU57_CANLF</name>
<evidence type="ECO:0000313" key="22">
    <source>
        <dbReference type="Proteomes" id="UP000805418"/>
    </source>
</evidence>
<dbReference type="InterPro" id="IPR013083">
    <property type="entry name" value="Znf_RING/FYVE/PHD"/>
</dbReference>
<dbReference type="CDD" id="cd19836">
    <property type="entry name" value="Bbox1_MID1_C-I"/>
    <property type="match status" value="1"/>
</dbReference>
<evidence type="ECO:0000256" key="2">
    <source>
        <dbReference type="ARBA" id="ARBA00004245"/>
    </source>
</evidence>
<dbReference type="SMART" id="SM00502">
    <property type="entry name" value="BBC"/>
    <property type="match status" value="1"/>
</dbReference>
<dbReference type="GO" id="GO:0070507">
    <property type="term" value="P:regulation of microtubule cytoskeleton organization"/>
    <property type="evidence" value="ECO:0000318"/>
    <property type="project" value="GO_Central"/>
</dbReference>
<dbReference type="Gene3D" id="3.30.160.60">
    <property type="entry name" value="Classic Zinc Finger"/>
    <property type="match status" value="1"/>
</dbReference>
<evidence type="ECO:0000256" key="5">
    <source>
        <dbReference type="ARBA" id="ARBA00022490"/>
    </source>
</evidence>
<dbReference type="PROSITE" id="PS50089">
    <property type="entry name" value="ZF_RING_2"/>
    <property type="match status" value="1"/>
</dbReference>
<dbReference type="CDD" id="cd00063">
    <property type="entry name" value="FN3"/>
    <property type="match status" value="1"/>
</dbReference>
<dbReference type="InterPro" id="IPR003961">
    <property type="entry name" value="FN3_dom"/>
</dbReference>
<dbReference type="Ensembl" id="ENSCAFT00845046671.1">
    <property type="protein sequence ID" value="ENSCAFP00845036631.1"/>
    <property type="gene ID" value="ENSCAFG00845026369.1"/>
</dbReference>
<dbReference type="Pfam" id="PF18568">
    <property type="entry name" value="COS"/>
    <property type="match status" value="1"/>
</dbReference>
<comment type="similarity">
    <text evidence="3">Belongs to the TRIM/RBCC family.</text>
</comment>
<keyword evidence="10" id="KW-0677">Repeat</keyword>
<dbReference type="PROSITE" id="PS50853">
    <property type="entry name" value="FN3"/>
    <property type="match status" value="1"/>
</dbReference>
<dbReference type="GO" id="GO:0034451">
    <property type="term" value="C:centriolar satellite"/>
    <property type="evidence" value="ECO:0007669"/>
    <property type="project" value="Ensembl"/>
</dbReference>
<dbReference type="InterPro" id="IPR040859">
    <property type="entry name" value="Midline-1_COS"/>
</dbReference>
<dbReference type="Pfam" id="PF00041">
    <property type="entry name" value="fn3"/>
    <property type="match status" value="1"/>
</dbReference>
<dbReference type="InterPro" id="IPR050617">
    <property type="entry name" value="E3_ligase_FN3/SPRY"/>
</dbReference>
<keyword evidence="12" id="KW-0833">Ubl conjugation pathway</keyword>
<dbReference type="GO" id="GO:0005737">
    <property type="term" value="C:cytoplasm"/>
    <property type="evidence" value="ECO:0000318"/>
    <property type="project" value="GO_Central"/>
</dbReference>
<keyword evidence="22" id="KW-1185">Reference proteome</keyword>
<gene>
    <name evidence="21" type="primary">MID1</name>
</gene>
<dbReference type="SUPFAM" id="SSF49265">
    <property type="entry name" value="Fibronectin type III"/>
    <property type="match status" value="1"/>
</dbReference>
<dbReference type="InterPro" id="IPR027727">
    <property type="entry name" value="MID1_Bbox2_Zfn"/>
</dbReference>
<feature type="domain" description="Fibronectin type-III" evidence="19">
    <location>
        <begin position="381"/>
        <end position="484"/>
    </location>
</feature>
<dbReference type="InterPro" id="IPR000315">
    <property type="entry name" value="Znf_B-box"/>
</dbReference>
<dbReference type="PROSITE" id="PS51262">
    <property type="entry name" value="COS"/>
    <property type="match status" value="1"/>
</dbReference>
<evidence type="ECO:0000256" key="12">
    <source>
        <dbReference type="ARBA" id="ARBA00022786"/>
    </source>
</evidence>
<keyword evidence="15" id="KW-0206">Cytoskeleton</keyword>
<sequence>METLESELTCPICLELFEDPLLLPCAHSLCFNCAHRILVSHCATNESVESITAFQCPTCRHVITLSQRGLDGLKRNVTLQNIIDRFQKASVSGPNSPSETRRERAFDANTMTSAEKVLCQFCDQDPAQDAVKTCVTCEVSYCDECLKATHPNKKPFTGHRLIEPIPDSHIRGLMCLEHEDEKVNMYCVTDDQLICALCKLVGRHRDHQVAALSERYDKLKQNLESNLTSLIKRNTELETLLAKLIQTCQHVEVNASRQEAKLMEECDLLIEIIQQRRQIIGTKIKEGKVMRLRKLAQQIANCKQCIERSASLISQAEHSLKENDHARFLQTAKNITERVSMATASSQVLIPEINLNDTFDTFALDFSREKKLLECLDYLTAPNPPTIREELCTASYDTITVHWTSDDEFSVVSYELQYTIFTGQANVVSLCNSADSWMIVPNIKQNHYTVHGLQSGTKYIFIVKAINQAGSRSSEPGKLKTNSKCRGLSRPVTSLPFIFGPRLSPPSFPFLCLRGQPQPRDASGEPHGVAELASGATTRSTLKGRESINLPALRTLAFKINNPGGASRENQNLCLSSCISVCASARLCTYIRSLTCRWGSANGRVLLSIAEEHTENSFPQEVFTTPGKCLRLWFSARSDSAPTPLPRDTEQGLETFLVVTSRVDATGV</sequence>
<evidence type="ECO:0000256" key="6">
    <source>
        <dbReference type="ARBA" id="ARBA00022553"/>
    </source>
</evidence>
<dbReference type="PANTHER" id="PTHR24099:SF23">
    <property type="entry name" value="E3 UBIQUITIN-PROTEIN LIGASE MIDLINE-1"/>
    <property type="match status" value="1"/>
</dbReference>
<dbReference type="InterPro" id="IPR027370">
    <property type="entry name" value="Znf-RING_euk"/>
</dbReference>
<dbReference type="CDD" id="cd19822">
    <property type="entry name" value="Bbox2_MID1_C-I"/>
    <property type="match status" value="1"/>
</dbReference>
<dbReference type="FunFam" id="4.10.830.40:FF:000002">
    <property type="entry name" value="probable E3 ubiquitin-protein ligase MID2"/>
    <property type="match status" value="1"/>
</dbReference>
<evidence type="ECO:0000256" key="9">
    <source>
        <dbReference type="ARBA" id="ARBA00022723"/>
    </source>
</evidence>
<evidence type="ECO:0000256" key="8">
    <source>
        <dbReference type="ARBA" id="ARBA00022701"/>
    </source>
</evidence>
<keyword evidence="7" id="KW-0808">Transferase</keyword>
<dbReference type="GO" id="GO:0051219">
    <property type="term" value="F:phosphoprotein binding"/>
    <property type="evidence" value="ECO:0007669"/>
    <property type="project" value="Ensembl"/>
</dbReference>
<dbReference type="InterPro" id="IPR001841">
    <property type="entry name" value="Znf_RING"/>
</dbReference>
<dbReference type="InterPro" id="IPR047095">
    <property type="entry name" value="MID1_Bbox1_Zfn"/>
</dbReference>
<dbReference type="InterPro" id="IPR036116">
    <property type="entry name" value="FN3_sf"/>
</dbReference>
<dbReference type="FunFam" id="3.30.40.10:FF:000014">
    <property type="entry name" value="probable E3 ubiquitin-protein ligase MID2"/>
    <property type="match status" value="1"/>
</dbReference>
<keyword evidence="5" id="KW-0963">Cytoplasm</keyword>